<dbReference type="GO" id="GO:0090575">
    <property type="term" value="C:RNA polymerase II transcription regulator complex"/>
    <property type="evidence" value="ECO:0007669"/>
    <property type="project" value="TreeGrafter"/>
</dbReference>
<sequence length="506" mass="55216">MSSGGAPASSHPPPPSAGASPAPPSAPILPPLRRNLAFVSMKPPFVAPDDYHRFTSPAAPSKLADREAEAIIVRSPLKRKIRLDDNGIDSSKFTSSPGQTDVSSSPYHTPVSVAKGGRTNNRAKSTKSNKSVPQTPVSNPGEALTCHLGHLMFGYCSEVVCSFGSYLVGCSPSALTPAGSCRYDSSLGLLTKKFVKLIREAEDGIIDLNKAAETLEVQKRRIYDITNVLEGIGLIEKTLKNRIRWKGADASNSGNADGNSSQLQAEIEKLSLEEQNLDNQIRETQERLRNLSEDDNNRKWLFVTEDDIKTLPCFLNETLIAIKAPHGTTLEVPDPAEAVDYPQRRYRIILRSTMGPIDVYLVSKFEENFEETNEVGPSTSFPQHASSSSSGVITRMEMVSTSPRIEKAVEPPVLQDAHHHHHMFSDFNASPEYVGGMMKIVPSDADNDADYWLLSDGGDISITDMWKTDGILADFYSSPSTPPRPADFGMEEVHTPLPQTPSSRIG</sequence>
<evidence type="ECO:0000256" key="2">
    <source>
        <dbReference type="ARBA" id="ARBA00023015"/>
    </source>
</evidence>
<dbReference type="SMART" id="SM01372">
    <property type="entry name" value="E2F_TDP"/>
    <property type="match status" value="1"/>
</dbReference>
<organism evidence="10 11">
    <name type="scientific">Linum tenue</name>
    <dbReference type="NCBI Taxonomy" id="586396"/>
    <lineage>
        <taxon>Eukaryota</taxon>
        <taxon>Viridiplantae</taxon>
        <taxon>Streptophyta</taxon>
        <taxon>Embryophyta</taxon>
        <taxon>Tracheophyta</taxon>
        <taxon>Spermatophyta</taxon>
        <taxon>Magnoliopsida</taxon>
        <taxon>eudicotyledons</taxon>
        <taxon>Gunneridae</taxon>
        <taxon>Pentapetalae</taxon>
        <taxon>rosids</taxon>
        <taxon>fabids</taxon>
        <taxon>Malpighiales</taxon>
        <taxon>Linaceae</taxon>
        <taxon>Linum</taxon>
    </lineage>
</organism>
<evidence type="ECO:0000256" key="7">
    <source>
        <dbReference type="SAM" id="Coils"/>
    </source>
</evidence>
<dbReference type="InterPro" id="IPR032198">
    <property type="entry name" value="E2F_CC-MB"/>
</dbReference>
<evidence type="ECO:0000259" key="9">
    <source>
        <dbReference type="SMART" id="SM01372"/>
    </source>
</evidence>
<dbReference type="GO" id="GO:0000978">
    <property type="term" value="F:RNA polymerase II cis-regulatory region sequence-specific DNA binding"/>
    <property type="evidence" value="ECO:0007669"/>
    <property type="project" value="InterPro"/>
</dbReference>
<feature type="compositionally biased region" description="Polar residues" evidence="8">
    <location>
        <begin position="88"/>
        <end position="107"/>
    </location>
</feature>
<keyword evidence="5" id="KW-0131">Cell cycle</keyword>
<keyword evidence="3 6" id="KW-0238">DNA-binding</keyword>
<comment type="subcellular location">
    <subcellularLocation>
        <location evidence="6">Nucleus</location>
    </subcellularLocation>
</comment>
<dbReference type="CDD" id="cd14660">
    <property type="entry name" value="E2F_DD"/>
    <property type="match status" value="1"/>
</dbReference>
<dbReference type="InterPro" id="IPR003316">
    <property type="entry name" value="E2F_WHTH_DNA-bd_dom"/>
</dbReference>
<feature type="domain" description="E2F/DP family winged-helix DNA-binding" evidence="9">
    <location>
        <begin position="182"/>
        <end position="247"/>
    </location>
</feature>
<dbReference type="EMBL" id="CAMGYJ010000003">
    <property type="protein sequence ID" value="CAI0391346.1"/>
    <property type="molecule type" value="Genomic_DNA"/>
</dbReference>
<dbReference type="Pfam" id="PF02319">
    <property type="entry name" value="WHD_E2F_TDP"/>
    <property type="match status" value="1"/>
</dbReference>
<evidence type="ECO:0000256" key="6">
    <source>
        <dbReference type="RuleBase" id="RU003796"/>
    </source>
</evidence>
<evidence type="ECO:0000256" key="8">
    <source>
        <dbReference type="SAM" id="MobiDB-lite"/>
    </source>
</evidence>
<accession>A0AAV0I1V7</accession>
<dbReference type="FunFam" id="1.10.10.10:FF:000008">
    <property type="entry name" value="E2F transcription factor 1"/>
    <property type="match status" value="1"/>
</dbReference>
<keyword evidence="11" id="KW-1185">Reference proteome</keyword>
<dbReference type="Gene3D" id="1.10.10.10">
    <property type="entry name" value="Winged helix-like DNA-binding domain superfamily/Winged helix DNA-binding domain"/>
    <property type="match status" value="1"/>
</dbReference>
<dbReference type="SUPFAM" id="SSF144074">
    <property type="entry name" value="E2F-DP heterodimerization region"/>
    <property type="match status" value="1"/>
</dbReference>
<dbReference type="Proteomes" id="UP001154282">
    <property type="component" value="Unassembled WGS sequence"/>
</dbReference>
<dbReference type="SUPFAM" id="SSF46785">
    <property type="entry name" value="Winged helix' DNA-binding domain"/>
    <property type="match status" value="1"/>
</dbReference>
<keyword evidence="4 6" id="KW-0804">Transcription</keyword>
<evidence type="ECO:0000256" key="5">
    <source>
        <dbReference type="ARBA" id="ARBA00023306"/>
    </source>
</evidence>
<dbReference type="GO" id="GO:0000981">
    <property type="term" value="F:DNA-binding transcription factor activity, RNA polymerase II-specific"/>
    <property type="evidence" value="ECO:0007669"/>
    <property type="project" value="TreeGrafter"/>
</dbReference>
<feature type="region of interest" description="Disordered" evidence="8">
    <location>
        <begin position="86"/>
        <end position="138"/>
    </location>
</feature>
<dbReference type="InterPro" id="IPR037241">
    <property type="entry name" value="E2F-DP_heterodim"/>
</dbReference>
<feature type="coiled-coil region" evidence="7">
    <location>
        <begin position="260"/>
        <end position="294"/>
    </location>
</feature>
<protein>
    <recommendedName>
        <fullName evidence="9">E2F/DP family winged-helix DNA-binding domain-containing protein</fullName>
    </recommendedName>
</protein>
<comment type="caution">
    <text evidence="10">The sequence shown here is derived from an EMBL/GenBank/DDBJ whole genome shotgun (WGS) entry which is preliminary data.</text>
</comment>
<feature type="region of interest" description="Disordered" evidence="8">
    <location>
        <begin position="480"/>
        <end position="506"/>
    </location>
</feature>
<keyword evidence="2 6" id="KW-0805">Transcription regulation</keyword>
<proteinExistence type="inferred from homology"/>
<dbReference type="Gene3D" id="6.10.250.540">
    <property type="match status" value="1"/>
</dbReference>
<dbReference type="AlphaFoldDB" id="A0AAV0I1V7"/>
<comment type="similarity">
    <text evidence="1 6">Belongs to the E2F/DP family.</text>
</comment>
<dbReference type="GO" id="GO:0046983">
    <property type="term" value="F:protein dimerization activity"/>
    <property type="evidence" value="ECO:0007669"/>
    <property type="project" value="InterPro"/>
</dbReference>
<keyword evidence="7" id="KW-0175">Coiled coil</keyword>
<dbReference type="InterPro" id="IPR015633">
    <property type="entry name" value="E2F"/>
</dbReference>
<reference evidence="10" key="1">
    <citation type="submission" date="2022-08" db="EMBL/GenBank/DDBJ databases">
        <authorList>
            <person name="Gutierrez-Valencia J."/>
        </authorList>
    </citation>
    <scope>NUCLEOTIDE SEQUENCE</scope>
</reference>
<keyword evidence="6" id="KW-0539">Nucleus</keyword>
<feature type="compositionally biased region" description="Pro residues" evidence="8">
    <location>
        <begin position="10"/>
        <end position="30"/>
    </location>
</feature>
<evidence type="ECO:0000256" key="1">
    <source>
        <dbReference type="ARBA" id="ARBA00010940"/>
    </source>
</evidence>
<dbReference type="Pfam" id="PF16421">
    <property type="entry name" value="E2F_CC-MB"/>
    <property type="match status" value="1"/>
</dbReference>
<evidence type="ECO:0000256" key="3">
    <source>
        <dbReference type="ARBA" id="ARBA00023125"/>
    </source>
</evidence>
<evidence type="ECO:0000256" key="4">
    <source>
        <dbReference type="ARBA" id="ARBA00023163"/>
    </source>
</evidence>
<dbReference type="PANTHER" id="PTHR12081:SF105">
    <property type="entry name" value="TRANSCRIPTION FACTOR E2FA"/>
    <property type="match status" value="1"/>
</dbReference>
<dbReference type="InterPro" id="IPR036390">
    <property type="entry name" value="WH_DNA-bd_sf"/>
</dbReference>
<evidence type="ECO:0000313" key="10">
    <source>
        <dbReference type="EMBL" id="CAI0391346.1"/>
    </source>
</evidence>
<evidence type="ECO:0000313" key="11">
    <source>
        <dbReference type="Proteomes" id="UP001154282"/>
    </source>
</evidence>
<name>A0AAV0I1V7_9ROSI</name>
<feature type="compositionally biased region" description="Polar residues" evidence="8">
    <location>
        <begin position="118"/>
        <end position="138"/>
    </location>
</feature>
<gene>
    <name evidence="10" type="ORF">LITE_LOCUS7121</name>
</gene>
<dbReference type="PANTHER" id="PTHR12081">
    <property type="entry name" value="TRANSCRIPTION FACTOR E2F"/>
    <property type="match status" value="1"/>
</dbReference>
<feature type="region of interest" description="Disordered" evidence="8">
    <location>
        <begin position="1"/>
        <end position="30"/>
    </location>
</feature>
<dbReference type="InterPro" id="IPR036388">
    <property type="entry name" value="WH-like_DNA-bd_sf"/>
</dbReference>